<dbReference type="AlphaFoldDB" id="X1EJX3"/>
<keyword evidence="2" id="KW-0812">Transmembrane</keyword>
<sequence>MIALSKSNPVFKKAFVLSFTAHLAFFLFILLSPNLQKSSRGEMIHYVELISFPGGGGGGEEKIAETILPERKTLRDLTTPQKLQQKTVPTLRHPVEKPEKETRTKKEKKAVIQKQSTGTREAEAGSVKGKGTGPGSAIRLGSGLGSGSDTGSAFSSQIGLSNFPFTYYLQIIIARVSNNWFTSLVDPGILGSFQATVHFKIYKNGQISGLKIEESSGIKSLDLS</sequence>
<reference evidence="3" key="1">
    <citation type="journal article" date="2014" name="Front. Microbiol.">
        <title>High frequency of phylogenetically diverse reductive dehalogenase-homologous genes in deep subseafloor sedimentary metagenomes.</title>
        <authorList>
            <person name="Kawai M."/>
            <person name="Futagami T."/>
            <person name="Toyoda A."/>
            <person name="Takaki Y."/>
            <person name="Nishi S."/>
            <person name="Hori S."/>
            <person name="Arai W."/>
            <person name="Tsubouchi T."/>
            <person name="Morono Y."/>
            <person name="Uchiyama I."/>
            <person name="Ito T."/>
            <person name="Fujiyama A."/>
            <person name="Inagaki F."/>
            <person name="Takami H."/>
        </authorList>
    </citation>
    <scope>NUCLEOTIDE SEQUENCE</scope>
    <source>
        <strain evidence="3">Expedition CK06-06</strain>
    </source>
</reference>
<proteinExistence type="predicted"/>
<keyword evidence="2" id="KW-0472">Membrane</keyword>
<evidence type="ECO:0008006" key="4">
    <source>
        <dbReference type="Google" id="ProtNLM"/>
    </source>
</evidence>
<feature type="region of interest" description="Disordered" evidence="1">
    <location>
        <begin position="79"/>
        <end position="142"/>
    </location>
</feature>
<dbReference type="Pfam" id="PF13103">
    <property type="entry name" value="TonB_2"/>
    <property type="match status" value="1"/>
</dbReference>
<dbReference type="SUPFAM" id="SSF74653">
    <property type="entry name" value="TolA/TonB C-terminal domain"/>
    <property type="match status" value="1"/>
</dbReference>
<feature type="compositionally biased region" description="Polar residues" evidence="1">
    <location>
        <begin position="79"/>
        <end position="88"/>
    </location>
</feature>
<dbReference type="Gene3D" id="3.30.1150.10">
    <property type="match status" value="1"/>
</dbReference>
<organism evidence="3">
    <name type="scientific">marine sediment metagenome</name>
    <dbReference type="NCBI Taxonomy" id="412755"/>
    <lineage>
        <taxon>unclassified sequences</taxon>
        <taxon>metagenomes</taxon>
        <taxon>ecological metagenomes</taxon>
    </lineage>
</organism>
<evidence type="ECO:0000313" key="3">
    <source>
        <dbReference type="EMBL" id="GAH32907.1"/>
    </source>
</evidence>
<comment type="caution">
    <text evidence="3">The sequence shown here is derived from an EMBL/GenBank/DDBJ whole genome shotgun (WGS) entry which is preliminary data.</text>
</comment>
<evidence type="ECO:0000256" key="1">
    <source>
        <dbReference type="SAM" id="MobiDB-lite"/>
    </source>
</evidence>
<keyword evidence="2" id="KW-1133">Transmembrane helix</keyword>
<feature type="non-terminal residue" evidence="3">
    <location>
        <position position="224"/>
    </location>
</feature>
<name>X1EJX3_9ZZZZ</name>
<accession>X1EJX3</accession>
<dbReference type="EMBL" id="BARU01009109">
    <property type="protein sequence ID" value="GAH32907.1"/>
    <property type="molecule type" value="Genomic_DNA"/>
</dbReference>
<feature type="compositionally biased region" description="Basic and acidic residues" evidence="1">
    <location>
        <begin position="93"/>
        <end position="104"/>
    </location>
</feature>
<evidence type="ECO:0000256" key="2">
    <source>
        <dbReference type="SAM" id="Phobius"/>
    </source>
</evidence>
<gene>
    <name evidence="3" type="ORF">S03H2_17634</name>
</gene>
<protein>
    <recommendedName>
        <fullName evidence="4">TonB C-terminal domain-containing protein</fullName>
    </recommendedName>
</protein>
<feature type="transmembrane region" description="Helical" evidence="2">
    <location>
        <begin position="14"/>
        <end position="31"/>
    </location>
</feature>